<evidence type="ECO:0000313" key="3">
    <source>
        <dbReference type="Proteomes" id="UP000188533"/>
    </source>
</evidence>
<feature type="compositionally biased region" description="Acidic residues" evidence="1">
    <location>
        <begin position="67"/>
        <end position="87"/>
    </location>
</feature>
<dbReference type="EMBL" id="BDGU01000243">
    <property type="protein sequence ID" value="GAW05269.1"/>
    <property type="molecule type" value="Genomic_DNA"/>
</dbReference>
<accession>A0A1Q3EDM8</accession>
<proteinExistence type="predicted"/>
<gene>
    <name evidence="2" type="ORF">LENED_007113</name>
</gene>
<feature type="region of interest" description="Disordered" evidence="1">
    <location>
        <begin position="1"/>
        <end position="253"/>
    </location>
</feature>
<feature type="compositionally biased region" description="Acidic residues" evidence="1">
    <location>
        <begin position="50"/>
        <end position="59"/>
    </location>
</feature>
<feature type="compositionally biased region" description="Polar residues" evidence="1">
    <location>
        <begin position="1"/>
        <end position="19"/>
    </location>
</feature>
<feature type="compositionally biased region" description="Acidic residues" evidence="1">
    <location>
        <begin position="202"/>
        <end position="211"/>
    </location>
</feature>
<protein>
    <submittedName>
        <fullName evidence="2">Uncharacterized protein</fullName>
    </submittedName>
</protein>
<keyword evidence="3" id="KW-1185">Reference proteome</keyword>
<name>A0A1Q3EDM8_LENED</name>
<sequence length="253" mass="29145">METTGGMEINTTNSVSSDTEILKKRKRYIPKPPNPEILKRHGQSQRDTVEENWEEEERAEFEHDPEADNDEDEDDENDEADYEEDEATTNSRYAATISQKEALGYSRSISHPVSHPVSHSVSRNVSQAASHLPTRPPTRPPTCPPTRPPTRPPTHPVSLEINTTNSVSSDTEILKKRKRYIPKPPNPEILKRHGQSQRDTVEENWEEEERAEFEHDPEADNDEDEDDENDEADYEEDEATTNSREYKRKLFLP</sequence>
<feature type="compositionally biased region" description="Pro residues" evidence="1">
    <location>
        <begin position="134"/>
        <end position="155"/>
    </location>
</feature>
<reference evidence="2 3" key="1">
    <citation type="submission" date="2016-08" db="EMBL/GenBank/DDBJ databases">
        <authorList>
            <consortium name="Lentinula edodes genome sequencing consortium"/>
            <person name="Sakamoto Y."/>
            <person name="Nakade K."/>
            <person name="Sato S."/>
            <person name="Yoshida Y."/>
            <person name="Miyazaki K."/>
            <person name="Natsume S."/>
            <person name="Konno N."/>
        </authorList>
    </citation>
    <scope>NUCLEOTIDE SEQUENCE [LARGE SCALE GENOMIC DNA]</scope>
    <source>
        <strain evidence="2 3">NBRC 111202</strain>
    </source>
</reference>
<comment type="caution">
    <text evidence="2">The sequence shown here is derived from an EMBL/GenBank/DDBJ whole genome shotgun (WGS) entry which is preliminary data.</text>
</comment>
<evidence type="ECO:0000313" key="2">
    <source>
        <dbReference type="EMBL" id="GAW05269.1"/>
    </source>
</evidence>
<organism evidence="2 3">
    <name type="scientific">Lentinula edodes</name>
    <name type="common">Shiitake mushroom</name>
    <name type="synonym">Lentinus edodes</name>
    <dbReference type="NCBI Taxonomy" id="5353"/>
    <lineage>
        <taxon>Eukaryota</taxon>
        <taxon>Fungi</taxon>
        <taxon>Dikarya</taxon>
        <taxon>Basidiomycota</taxon>
        <taxon>Agaricomycotina</taxon>
        <taxon>Agaricomycetes</taxon>
        <taxon>Agaricomycetidae</taxon>
        <taxon>Agaricales</taxon>
        <taxon>Marasmiineae</taxon>
        <taxon>Omphalotaceae</taxon>
        <taxon>Lentinula</taxon>
    </lineage>
</organism>
<evidence type="ECO:0000256" key="1">
    <source>
        <dbReference type="SAM" id="MobiDB-lite"/>
    </source>
</evidence>
<feature type="compositionally biased region" description="Low complexity" evidence="1">
    <location>
        <begin position="106"/>
        <end position="126"/>
    </location>
</feature>
<dbReference type="AlphaFoldDB" id="A0A1Q3EDM8"/>
<feature type="compositionally biased region" description="Polar residues" evidence="1">
    <location>
        <begin position="88"/>
        <end position="99"/>
    </location>
</feature>
<feature type="compositionally biased region" description="Acidic residues" evidence="1">
    <location>
        <begin position="219"/>
        <end position="239"/>
    </location>
</feature>
<dbReference type="Proteomes" id="UP000188533">
    <property type="component" value="Unassembled WGS sequence"/>
</dbReference>
<reference evidence="2 3" key="2">
    <citation type="submission" date="2017-02" db="EMBL/GenBank/DDBJ databases">
        <title>A genome survey and senescence transcriptome analysis in Lentinula edodes.</title>
        <authorList>
            <person name="Sakamoto Y."/>
            <person name="Nakade K."/>
            <person name="Sato S."/>
            <person name="Yoshida Y."/>
            <person name="Miyazaki K."/>
            <person name="Natsume S."/>
            <person name="Konno N."/>
        </authorList>
    </citation>
    <scope>NUCLEOTIDE SEQUENCE [LARGE SCALE GENOMIC DNA]</scope>
    <source>
        <strain evidence="2 3">NBRC 111202</strain>
    </source>
</reference>
<feature type="compositionally biased region" description="Polar residues" evidence="1">
    <location>
        <begin position="160"/>
        <end position="171"/>
    </location>
</feature>